<feature type="compositionally biased region" description="Pro residues" evidence="1">
    <location>
        <begin position="332"/>
        <end position="349"/>
    </location>
</feature>
<feature type="compositionally biased region" description="Polar residues" evidence="1">
    <location>
        <begin position="384"/>
        <end position="397"/>
    </location>
</feature>
<dbReference type="InParanoid" id="A0A409VNI6"/>
<feature type="region of interest" description="Disordered" evidence="1">
    <location>
        <begin position="285"/>
        <end position="408"/>
    </location>
</feature>
<proteinExistence type="predicted"/>
<evidence type="ECO:0000313" key="3">
    <source>
        <dbReference type="Proteomes" id="UP000284706"/>
    </source>
</evidence>
<dbReference type="Proteomes" id="UP000284706">
    <property type="component" value="Unassembled WGS sequence"/>
</dbReference>
<reference evidence="2 3" key="1">
    <citation type="journal article" date="2018" name="Evol. Lett.">
        <title>Horizontal gene cluster transfer increased hallucinogenic mushroom diversity.</title>
        <authorList>
            <person name="Reynolds H.T."/>
            <person name="Vijayakumar V."/>
            <person name="Gluck-Thaler E."/>
            <person name="Korotkin H.B."/>
            <person name="Matheny P.B."/>
            <person name="Slot J.C."/>
        </authorList>
    </citation>
    <scope>NUCLEOTIDE SEQUENCE [LARGE SCALE GENOMIC DNA]</scope>
    <source>
        <strain evidence="2 3">SRW20</strain>
    </source>
</reference>
<feature type="region of interest" description="Disordered" evidence="1">
    <location>
        <begin position="18"/>
        <end position="40"/>
    </location>
</feature>
<dbReference type="OrthoDB" id="3064491at2759"/>
<dbReference type="AlphaFoldDB" id="A0A409VNI6"/>
<feature type="compositionally biased region" description="Polar residues" evidence="1">
    <location>
        <begin position="121"/>
        <end position="131"/>
    </location>
</feature>
<feature type="compositionally biased region" description="Polar residues" evidence="1">
    <location>
        <begin position="285"/>
        <end position="322"/>
    </location>
</feature>
<evidence type="ECO:0000256" key="1">
    <source>
        <dbReference type="SAM" id="MobiDB-lite"/>
    </source>
</evidence>
<evidence type="ECO:0000313" key="2">
    <source>
        <dbReference type="EMBL" id="PPQ67824.1"/>
    </source>
</evidence>
<dbReference type="EMBL" id="NHYE01005607">
    <property type="protein sequence ID" value="PPQ67824.1"/>
    <property type="molecule type" value="Genomic_DNA"/>
</dbReference>
<sequence length="439" mass="47580">MASSSTLTVSVKHLPIEQTSTTPVEGSWRASEPYQPPSPIYAQFTQHRCLDSRANSQTELKASCVASGSASADEPAFFRTYVSPPQSPRMAQVEDSHHLPTTHSPKLPSGEPSSIHYRASSGLQPSAQYKQSPLNSPSLPSFKLLPPLDLNYGPGSKLDSLLEGTTCKCVPPKHSKNPSLCPRNNLPHSPSSISARTHHPPKIVNAVVDPAQDAKRRSLYHSTGSTPHLPYKASAQSVAKSDSSAHSVDSSEADQFPLSLFPLPPPLIVRKKVPAPLVLRATFTASAQSSRDSSPVRTPTTPRLQALNSPSQSNITSPTKKSSLGRPSASFSPPPFSPPDSPLPLPPVSPKASLESTRHSVRPLRMAQSNISLRDPLPFPATHRLTSSEPIPDQSISPARRPFKWRPAERPRNIQAYLQDMKEQSSESGEARIEWGYAF</sequence>
<feature type="region of interest" description="Disordered" evidence="1">
    <location>
        <begin position="218"/>
        <end position="253"/>
    </location>
</feature>
<feature type="compositionally biased region" description="Low complexity" evidence="1">
    <location>
        <begin position="237"/>
        <end position="253"/>
    </location>
</feature>
<name>A0A409VNI6_9AGAR</name>
<comment type="caution">
    <text evidence="2">The sequence shown here is derived from an EMBL/GenBank/DDBJ whole genome shotgun (WGS) entry which is preliminary data.</text>
</comment>
<organism evidence="2 3">
    <name type="scientific">Gymnopilus dilepis</name>
    <dbReference type="NCBI Taxonomy" id="231916"/>
    <lineage>
        <taxon>Eukaryota</taxon>
        <taxon>Fungi</taxon>
        <taxon>Dikarya</taxon>
        <taxon>Basidiomycota</taxon>
        <taxon>Agaricomycotina</taxon>
        <taxon>Agaricomycetes</taxon>
        <taxon>Agaricomycetidae</taxon>
        <taxon>Agaricales</taxon>
        <taxon>Agaricineae</taxon>
        <taxon>Hymenogastraceae</taxon>
        <taxon>Gymnopilus</taxon>
    </lineage>
</organism>
<gene>
    <name evidence="2" type="ORF">CVT26_007071</name>
</gene>
<feature type="region of interest" description="Disordered" evidence="1">
    <location>
        <begin position="82"/>
        <end position="135"/>
    </location>
</feature>
<protein>
    <submittedName>
        <fullName evidence="2">Uncharacterized protein</fullName>
    </submittedName>
</protein>
<keyword evidence="3" id="KW-1185">Reference proteome</keyword>
<accession>A0A409VNI6</accession>